<comment type="caution">
    <text evidence="3">The sequence shown here is derived from an EMBL/GenBank/DDBJ whole genome shotgun (WGS) entry which is preliminary data.</text>
</comment>
<dbReference type="PANTHER" id="PTHR31301:SF67">
    <property type="entry name" value="LOB DOMAIN-CONTAINING PROTEIN 22"/>
    <property type="match status" value="1"/>
</dbReference>
<evidence type="ECO:0000313" key="4">
    <source>
        <dbReference type="Proteomes" id="UP000655225"/>
    </source>
</evidence>
<dbReference type="InterPro" id="IPR004883">
    <property type="entry name" value="LOB"/>
</dbReference>
<organism evidence="3 4">
    <name type="scientific">Tetracentron sinense</name>
    <name type="common">Spur-leaf</name>
    <dbReference type="NCBI Taxonomy" id="13715"/>
    <lineage>
        <taxon>Eukaryota</taxon>
        <taxon>Viridiplantae</taxon>
        <taxon>Streptophyta</taxon>
        <taxon>Embryophyta</taxon>
        <taxon>Tracheophyta</taxon>
        <taxon>Spermatophyta</taxon>
        <taxon>Magnoliopsida</taxon>
        <taxon>Trochodendrales</taxon>
        <taxon>Trochodendraceae</taxon>
        <taxon>Tetracentron</taxon>
    </lineage>
</organism>
<dbReference type="OrthoDB" id="1893065at2759"/>
<comment type="similarity">
    <text evidence="1">Belongs to the LOB domain-containing protein family.</text>
</comment>
<protein>
    <recommendedName>
        <fullName evidence="2">LOB domain-containing protein</fullName>
    </recommendedName>
</protein>
<gene>
    <name evidence="3" type="ORF">HHK36_025491</name>
</gene>
<keyword evidence="4" id="KW-1185">Reference proteome</keyword>
<dbReference type="PANTHER" id="PTHR31301">
    <property type="entry name" value="LOB DOMAIN-CONTAINING PROTEIN 4-RELATED"/>
    <property type="match status" value="1"/>
</dbReference>
<proteinExistence type="inferred from homology"/>
<dbReference type="Pfam" id="PF03195">
    <property type="entry name" value="LOB"/>
    <property type="match status" value="1"/>
</dbReference>
<name>A0A834YKJ5_TETSI</name>
<accession>A0A834YKJ5</accession>
<evidence type="ECO:0000256" key="1">
    <source>
        <dbReference type="ARBA" id="ARBA00005474"/>
    </source>
</evidence>
<reference evidence="3 4" key="1">
    <citation type="submission" date="2020-04" db="EMBL/GenBank/DDBJ databases">
        <title>Plant Genome Project.</title>
        <authorList>
            <person name="Zhang R.-G."/>
        </authorList>
    </citation>
    <scope>NUCLEOTIDE SEQUENCE [LARGE SCALE GENOMIC DNA]</scope>
    <source>
        <strain evidence="3">YNK0</strain>
        <tissue evidence="3">Leaf</tissue>
    </source>
</reference>
<dbReference type="EMBL" id="JABCRI010000019">
    <property type="protein sequence ID" value="KAF8388811.1"/>
    <property type="molecule type" value="Genomic_DNA"/>
</dbReference>
<dbReference type="PROSITE" id="PS50891">
    <property type="entry name" value="LOB"/>
    <property type="match status" value="1"/>
</dbReference>
<evidence type="ECO:0000313" key="3">
    <source>
        <dbReference type="EMBL" id="KAF8388811.1"/>
    </source>
</evidence>
<feature type="domain" description="LOB" evidence="2">
    <location>
        <begin position="15"/>
        <end position="116"/>
    </location>
</feature>
<evidence type="ECO:0000259" key="2">
    <source>
        <dbReference type="PROSITE" id="PS50891"/>
    </source>
</evidence>
<dbReference type="OMA" id="PQACAVC"/>
<dbReference type="Proteomes" id="UP000655225">
    <property type="component" value="Unassembled WGS sequence"/>
</dbReference>
<dbReference type="AlphaFoldDB" id="A0A834YKJ5"/>
<dbReference type="PROSITE" id="PS51257">
    <property type="entry name" value="PROKAR_LIPOPROTEIN"/>
    <property type="match status" value="1"/>
</dbReference>
<sequence length="261" mass="29328">MSLPRATGNGTTGTQACAACKYQRRKCAPDCILAPYFPPDHQRQFLNAHKLFGVSNILKILRNLHPLEKDEAMRTMIYQADARAIDPVGGCHRIIRELQCQIEHDQAELDLVLHQLAVFRAIQMQDPNVSLQGLAINPDPVNIYNPMHYSNNQHQHQLQHSFHYDQQQQGVINQWAMHDPGASGMDMEGSSSLASSHAKQSFFNEGDEIKPALIGTYDERESQVEFSEKDALKEEANSIQHVQEHDLKGAASLFTLTNCNS</sequence>